<feature type="domain" description="DZANK-type" evidence="3">
    <location>
        <begin position="3"/>
        <end position="56"/>
    </location>
</feature>
<dbReference type="Pfam" id="PF12773">
    <property type="entry name" value="DZR"/>
    <property type="match status" value="1"/>
</dbReference>
<dbReference type="InterPro" id="IPR025874">
    <property type="entry name" value="DZR"/>
</dbReference>
<evidence type="ECO:0000256" key="2">
    <source>
        <dbReference type="SAM" id="Phobius"/>
    </source>
</evidence>
<organism evidence="4 5">
    <name type="scientific">Collinsella ureilytica</name>
    <dbReference type="NCBI Taxonomy" id="2869515"/>
    <lineage>
        <taxon>Bacteria</taxon>
        <taxon>Bacillati</taxon>
        <taxon>Actinomycetota</taxon>
        <taxon>Coriobacteriia</taxon>
        <taxon>Coriobacteriales</taxon>
        <taxon>Coriobacteriaceae</taxon>
        <taxon>Collinsella</taxon>
    </lineage>
</organism>
<accession>A0ABS7ML92</accession>
<gene>
    <name evidence="4" type="ORF">K6V98_06910</name>
</gene>
<dbReference type="EMBL" id="JAIMFO010000007">
    <property type="protein sequence ID" value="MBY4798073.1"/>
    <property type="molecule type" value="Genomic_DNA"/>
</dbReference>
<evidence type="ECO:0000256" key="1">
    <source>
        <dbReference type="SAM" id="MobiDB-lite"/>
    </source>
</evidence>
<protein>
    <submittedName>
        <fullName evidence="4">Zinc ribbon domain-containing protein</fullName>
    </submittedName>
</protein>
<feature type="compositionally biased region" description="Basic and acidic residues" evidence="1">
    <location>
        <begin position="190"/>
        <end position="217"/>
    </location>
</feature>
<reference evidence="4 5" key="1">
    <citation type="submission" date="2021-08" db="EMBL/GenBank/DDBJ databases">
        <title>Collinsella faecalis sp. nov. isolated from swine faeces.</title>
        <authorList>
            <person name="Oh B.S."/>
            <person name="Lee J.H."/>
        </authorList>
    </citation>
    <scope>NUCLEOTIDE SEQUENCE [LARGE SCALE GENOMIC DNA]</scope>
    <source>
        <strain evidence="4 5">AGMB00827</strain>
    </source>
</reference>
<sequence>MICPKCLASIDDGLAYCPACHARIRSDHEVGTSEFLFCEGCGARLTAHDRTCPKCGRPAPGILSTHSASADLAAGRTASFPRQSQRALELETPDLSVDTARLGADTPAVDDPFATSSLPAQELASAAEEYRESDPPSYDVASPRSSRRFITLGAGVVLAAIVGFFALDPYHLVPGMLAALEQSAKTMYPSRDEQKPAADEGSHEPDQADEQKDGAKKALSDADAYRRLAAAWKTIVAQHDALASIIDDYNAGYIAPDPNMRHDCAASAYGARTILQSVTSEIQEMKFQEGSEREQDRARLLELAGWVSQRVGIYCDSWDISLALGKDERPIDHEQEILGPLRERAEEDAQARDAFFAHVASAEPKPSS</sequence>
<keyword evidence="2" id="KW-1133">Transmembrane helix</keyword>
<feature type="transmembrane region" description="Helical" evidence="2">
    <location>
        <begin position="149"/>
        <end position="167"/>
    </location>
</feature>
<keyword evidence="2" id="KW-0812">Transmembrane</keyword>
<feature type="region of interest" description="Disordered" evidence="1">
    <location>
        <begin position="187"/>
        <end position="217"/>
    </location>
</feature>
<feature type="region of interest" description="Disordered" evidence="1">
    <location>
        <begin position="122"/>
        <end position="143"/>
    </location>
</feature>
<dbReference type="RefSeq" id="WP_222199778.1">
    <property type="nucleotide sequence ID" value="NZ_JAIMFO010000007.1"/>
</dbReference>
<keyword evidence="5" id="KW-1185">Reference proteome</keyword>
<comment type="caution">
    <text evidence="4">The sequence shown here is derived from an EMBL/GenBank/DDBJ whole genome shotgun (WGS) entry which is preliminary data.</text>
</comment>
<dbReference type="Proteomes" id="UP000700908">
    <property type="component" value="Unassembled WGS sequence"/>
</dbReference>
<evidence type="ECO:0000313" key="5">
    <source>
        <dbReference type="Proteomes" id="UP000700908"/>
    </source>
</evidence>
<evidence type="ECO:0000313" key="4">
    <source>
        <dbReference type="EMBL" id="MBY4798073.1"/>
    </source>
</evidence>
<name>A0ABS7ML92_9ACTN</name>
<proteinExistence type="predicted"/>
<evidence type="ECO:0000259" key="3">
    <source>
        <dbReference type="Pfam" id="PF12773"/>
    </source>
</evidence>
<keyword evidence="2" id="KW-0472">Membrane</keyword>